<accession>A0ABV9QGR7</accession>
<keyword evidence="3" id="KW-1185">Reference proteome</keyword>
<feature type="transmembrane region" description="Helical" evidence="1">
    <location>
        <begin position="98"/>
        <end position="118"/>
    </location>
</feature>
<proteinExistence type="predicted"/>
<feature type="transmembrane region" description="Helical" evidence="1">
    <location>
        <begin position="308"/>
        <end position="329"/>
    </location>
</feature>
<evidence type="ECO:0000256" key="1">
    <source>
        <dbReference type="SAM" id="Phobius"/>
    </source>
</evidence>
<dbReference type="RefSeq" id="WP_379787294.1">
    <property type="nucleotide sequence ID" value="NZ_JBHSHL010000005.1"/>
</dbReference>
<feature type="transmembrane region" description="Helical" evidence="1">
    <location>
        <begin position="159"/>
        <end position="185"/>
    </location>
</feature>
<feature type="transmembrane region" description="Helical" evidence="1">
    <location>
        <begin position="205"/>
        <end position="224"/>
    </location>
</feature>
<feature type="transmembrane region" description="Helical" evidence="1">
    <location>
        <begin position="130"/>
        <end position="147"/>
    </location>
</feature>
<feature type="transmembrane region" description="Helical" evidence="1">
    <location>
        <begin position="366"/>
        <end position="386"/>
    </location>
</feature>
<keyword evidence="1" id="KW-0812">Transmembrane</keyword>
<dbReference type="InterPro" id="IPR025291">
    <property type="entry name" value="DUF4153"/>
</dbReference>
<gene>
    <name evidence="2" type="ORF">ACFO4R_01925</name>
</gene>
<keyword evidence="1" id="KW-0472">Membrane</keyword>
<reference evidence="3" key="1">
    <citation type="journal article" date="2019" name="Int. J. Syst. Evol. Microbiol.">
        <title>The Global Catalogue of Microorganisms (GCM) 10K type strain sequencing project: providing services to taxonomists for standard genome sequencing and annotation.</title>
        <authorList>
            <consortium name="The Broad Institute Genomics Platform"/>
            <consortium name="The Broad Institute Genome Sequencing Center for Infectious Disease"/>
            <person name="Wu L."/>
            <person name="Ma J."/>
        </authorList>
    </citation>
    <scope>NUCLEOTIDE SEQUENCE [LARGE SCALE GENOMIC DNA]</scope>
    <source>
        <strain evidence="3">CCUG 46385</strain>
    </source>
</reference>
<evidence type="ECO:0000313" key="2">
    <source>
        <dbReference type="EMBL" id="MFC4803830.1"/>
    </source>
</evidence>
<comment type="caution">
    <text evidence="2">The sequence shown here is derived from an EMBL/GenBank/DDBJ whole genome shotgun (WGS) entry which is preliminary data.</text>
</comment>
<dbReference type="Proteomes" id="UP001595916">
    <property type="component" value="Unassembled WGS sequence"/>
</dbReference>
<dbReference type="EMBL" id="JBHSHL010000005">
    <property type="protein sequence ID" value="MFC4803830.1"/>
    <property type="molecule type" value="Genomic_DNA"/>
</dbReference>
<organism evidence="2 3">
    <name type="scientific">Filifactor villosus</name>
    <dbReference type="NCBI Taxonomy" id="29374"/>
    <lineage>
        <taxon>Bacteria</taxon>
        <taxon>Bacillati</taxon>
        <taxon>Bacillota</taxon>
        <taxon>Clostridia</taxon>
        <taxon>Peptostreptococcales</taxon>
        <taxon>Filifactoraceae</taxon>
        <taxon>Filifactor</taxon>
    </lineage>
</organism>
<keyword evidence="1" id="KW-1133">Transmembrane helix</keyword>
<name>A0ABV9QGR7_9FIRM</name>
<feature type="transmembrane region" description="Helical" evidence="1">
    <location>
        <begin position="236"/>
        <end position="259"/>
    </location>
</feature>
<dbReference type="Pfam" id="PF13687">
    <property type="entry name" value="DUF4153"/>
    <property type="match status" value="1"/>
</dbReference>
<protein>
    <submittedName>
        <fullName evidence="2">DUF4153 domain-containing protein</fullName>
    </submittedName>
</protein>
<feature type="transmembrane region" description="Helical" evidence="1">
    <location>
        <begin position="279"/>
        <end position="296"/>
    </location>
</feature>
<evidence type="ECO:0000313" key="3">
    <source>
        <dbReference type="Proteomes" id="UP001595916"/>
    </source>
</evidence>
<feature type="transmembrane region" description="Helical" evidence="1">
    <location>
        <begin position="335"/>
        <end position="354"/>
    </location>
</feature>
<feature type="transmembrane region" description="Helical" evidence="1">
    <location>
        <begin position="21"/>
        <end position="41"/>
    </location>
</feature>
<feature type="transmembrane region" description="Helical" evidence="1">
    <location>
        <begin position="61"/>
        <end position="78"/>
    </location>
</feature>
<sequence>MKGFKSVKSTIKNISNSFRRFPVSMMFACAIALLLIISSNLESDMYGAMVEIKDSIRDTTVILRRLASVLFTGLLLFANLQLWDENVRKRLGTGKYTLVFQIIGALFIPLLYTVLYWGLGTEDFIKEKEFTLWMGLNMILILTAFVVGKIKNEENFVGYTITVLTAGIKAFIYSGVLFIGLSSILFTLDKLFELDINSRWYEYSIYITFIPFFMGIFLSSYPYTDSLRGEYRMAKAFRVLLTAIVVPLLIVYTVILYAYCAKILLTWEWPKGVVGSLTLWYGFISAIVLFFLAPIQKENPFILKFRKSYPLVILPMTVVMFMALSLRIGEYGITSMRYTVLMTGVFVVLSMLYYKWKPNSQNLPIPLMLAAIILIVSVGPFSGYHMERRSQNRRFEKILTENAMLRDGKIVPREDLDEKTRIEISRIVRHLDRGFEDSEVPLLPEGYESSDFKQTFGFVETFSSSMDVDEENEIEKYSYYRENLIYDIKGYEKAALVDLSVYDRAETKDEETVAFRDEKIYLKFYDGSKQIDEAVLELDVLRDTLKEIQKKTGKALVIKGSTQKVDYGLYIEDVYMFYDIRNDEYQTVNMRADLYYKIKE</sequence>